<dbReference type="EMBL" id="BAABJP010000029">
    <property type="protein sequence ID" value="GAA5163154.1"/>
    <property type="molecule type" value="Genomic_DNA"/>
</dbReference>
<reference evidence="6" key="1">
    <citation type="journal article" date="2019" name="Int. J. Syst. Evol. Microbiol.">
        <title>The Global Catalogue of Microorganisms (GCM) 10K type strain sequencing project: providing services to taxonomists for standard genome sequencing and annotation.</title>
        <authorList>
            <consortium name="The Broad Institute Genomics Platform"/>
            <consortium name="The Broad Institute Genome Sequencing Center for Infectious Disease"/>
            <person name="Wu L."/>
            <person name="Ma J."/>
        </authorList>
    </citation>
    <scope>NUCLEOTIDE SEQUENCE [LARGE SCALE GENOMIC DNA]</scope>
    <source>
        <strain evidence="6">JCM 18303</strain>
    </source>
</reference>
<dbReference type="SUPFAM" id="SSF46785">
    <property type="entry name" value="Winged helix' DNA-binding domain"/>
    <property type="match status" value="2"/>
</dbReference>
<dbReference type="InterPro" id="IPR036388">
    <property type="entry name" value="WH-like_DNA-bd_sf"/>
</dbReference>
<evidence type="ECO:0000313" key="5">
    <source>
        <dbReference type="EMBL" id="GAA5163154.1"/>
    </source>
</evidence>
<dbReference type="Pfam" id="PF01638">
    <property type="entry name" value="HxlR"/>
    <property type="match status" value="2"/>
</dbReference>
<keyword evidence="1" id="KW-0805">Transcription regulation</keyword>
<sequence>MTTTGAIYTGSVPAVPDASSSAIGRALLILGDQWALRILQRAFLTRTRRFADWRDQLGMSESVLAGRIRELVTAELLVPAPYREGGRTRHEYRLTPQAVELWSMLVAIWAWEREWVEHPADPPDLLHNRCGACVVPQFGCWSCGRAPVTARETRTTRTGEETFASVAAAPRLHRRTVRADTAYDRLSYYPETLEILGDRWSTVVLAAAFLGVRRFVDFQAELGAAPSVLAQRLRRFGELGVLGAPEDGSRGDYRLTTKGMAFFPVLSFLVHWAQRWYGAGQPAALTIWHQECGAVLAPMFRCPSCHLPVLRDEITFKIP</sequence>
<gene>
    <name evidence="5" type="ORF">GCM10023321_49600</name>
</gene>
<evidence type="ECO:0000313" key="6">
    <source>
        <dbReference type="Proteomes" id="UP001428817"/>
    </source>
</evidence>
<organism evidence="5 6">
    <name type="scientific">Pseudonocardia eucalypti</name>
    <dbReference type="NCBI Taxonomy" id="648755"/>
    <lineage>
        <taxon>Bacteria</taxon>
        <taxon>Bacillati</taxon>
        <taxon>Actinomycetota</taxon>
        <taxon>Actinomycetes</taxon>
        <taxon>Pseudonocardiales</taxon>
        <taxon>Pseudonocardiaceae</taxon>
        <taxon>Pseudonocardia</taxon>
    </lineage>
</organism>
<dbReference type="InterPro" id="IPR036390">
    <property type="entry name" value="WH_DNA-bd_sf"/>
</dbReference>
<comment type="caution">
    <text evidence="5">The sequence shown here is derived from an EMBL/GenBank/DDBJ whole genome shotgun (WGS) entry which is preliminary data.</text>
</comment>
<dbReference type="Proteomes" id="UP001428817">
    <property type="component" value="Unassembled WGS sequence"/>
</dbReference>
<dbReference type="PANTHER" id="PTHR33204:SF18">
    <property type="entry name" value="TRANSCRIPTIONAL REGULATORY PROTEIN"/>
    <property type="match status" value="1"/>
</dbReference>
<dbReference type="Gene3D" id="1.10.10.10">
    <property type="entry name" value="Winged helix-like DNA-binding domain superfamily/Winged helix DNA-binding domain"/>
    <property type="match status" value="2"/>
</dbReference>
<evidence type="ECO:0000256" key="2">
    <source>
        <dbReference type="ARBA" id="ARBA00023125"/>
    </source>
</evidence>
<keyword evidence="2" id="KW-0238">DNA-binding</keyword>
<dbReference type="PROSITE" id="PS51118">
    <property type="entry name" value="HTH_HXLR"/>
    <property type="match status" value="2"/>
</dbReference>
<accession>A0ABP9QJW3</accession>
<evidence type="ECO:0000259" key="4">
    <source>
        <dbReference type="PROSITE" id="PS51118"/>
    </source>
</evidence>
<keyword evidence="3" id="KW-0804">Transcription</keyword>
<dbReference type="PANTHER" id="PTHR33204">
    <property type="entry name" value="TRANSCRIPTIONAL REGULATOR, MARR FAMILY"/>
    <property type="match status" value="1"/>
</dbReference>
<evidence type="ECO:0000256" key="1">
    <source>
        <dbReference type="ARBA" id="ARBA00023015"/>
    </source>
</evidence>
<protein>
    <submittedName>
        <fullName evidence="5">Winged helix-turn-helix transcriptional regulator</fullName>
    </submittedName>
</protein>
<proteinExistence type="predicted"/>
<evidence type="ECO:0000256" key="3">
    <source>
        <dbReference type="ARBA" id="ARBA00023163"/>
    </source>
</evidence>
<name>A0ABP9QJW3_9PSEU</name>
<dbReference type="InterPro" id="IPR002577">
    <property type="entry name" value="HTH_HxlR"/>
</dbReference>
<feature type="domain" description="HTH hxlR-type" evidence="4">
    <location>
        <begin position="186"/>
        <end position="281"/>
    </location>
</feature>
<keyword evidence="6" id="KW-1185">Reference proteome</keyword>
<feature type="domain" description="HTH hxlR-type" evidence="4">
    <location>
        <begin position="15"/>
        <end position="120"/>
    </location>
</feature>